<reference evidence="3 4" key="1">
    <citation type="submission" date="2013-08" db="EMBL/GenBank/DDBJ databases">
        <title>The Genome Sequence of Escherichia coli HVH 36 (4-5675286).</title>
        <authorList>
            <consortium name="The Broad Institute Genome Sequencing Platform"/>
            <consortium name="The Broad Institute Genome Sequencing Center for Infectious Disease"/>
            <person name="Feldgarden M."/>
            <person name="Frimodt-Moller N."/>
            <person name="Leihof R.F."/>
            <person name="Rasmussen L."/>
            <person name="Young S.K."/>
            <person name="Zeng Q."/>
            <person name="Gargeya S."/>
            <person name="Fitzgerald M."/>
            <person name="Abouelleil A."/>
            <person name="Alvarado L."/>
            <person name="Berlin A.M."/>
            <person name="Chapman S.B."/>
            <person name="Gainer-Dewar J."/>
            <person name="Goldberg J."/>
            <person name="Gnerre S."/>
            <person name="Griggs A."/>
            <person name="Gujja S."/>
            <person name="Hansen M."/>
            <person name="Howarth C."/>
            <person name="Imamovic A."/>
            <person name="Ireland A."/>
            <person name="Larimer J."/>
            <person name="McCowan C."/>
            <person name="Murphy C."/>
            <person name="Pearson M."/>
            <person name="Poon T."/>
            <person name="Priest M."/>
            <person name="Roberts A."/>
            <person name="Saif S."/>
            <person name="Shea T."/>
            <person name="Sykes S."/>
            <person name="Wortman J."/>
            <person name="Nusbaum C."/>
            <person name="Birren B."/>
        </authorList>
    </citation>
    <scope>NUCLEOTIDE SEQUENCE [LARGE SCALE GENOMIC DNA]</scope>
    <source>
        <strain evidence="4">HVH 36 (4-5675286)</strain>
    </source>
</reference>
<name>A0A7U9NXD4_ECOLX</name>
<dbReference type="SUPFAM" id="SSF53756">
    <property type="entry name" value="UDP-Glycosyltransferase/glycogen phosphorylase"/>
    <property type="match status" value="1"/>
</dbReference>
<feature type="domain" description="Glycosyltransferase subfamily 4-like N-terminal" evidence="2">
    <location>
        <begin position="19"/>
        <end position="183"/>
    </location>
</feature>
<evidence type="ECO:0000313" key="4">
    <source>
        <dbReference type="Proteomes" id="UP000017766"/>
    </source>
</evidence>
<dbReference type="Pfam" id="PF13439">
    <property type="entry name" value="Glyco_transf_4"/>
    <property type="match status" value="1"/>
</dbReference>
<dbReference type="Pfam" id="PF00534">
    <property type="entry name" value="Glycos_transf_1"/>
    <property type="match status" value="1"/>
</dbReference>
<comment type="caution">
    <text evidence="3">The sequence shown here is derived from an EMBL/GenBank/DDBJ whole genome shotgun (WGS) entry which is preliminary data.</text>
</comment>
<dbReference type="InterPro" id="IPR001296">
    <property type="entry name" value="Glyco_trans_1"/>
</dbReference>
<evidence type="ECO:0000259" key="2">
    <source>
        <dbReference type="Pfam" id="PF13439"/>
    </source>
</evidence>
<dbReference type="PANTHER" id="PTHR45871">
    <property type="entry name" value="N-ACETYLGLUCOSAMINYL-PHOSPHATIDYLINOSITOL BIOSYNTHETIC PROTEIN"/>
    <property type="match status" value="1"/>
</dbReference>
<dbReference type="RefSeq" id="WP_023356335.1">
    <property type="nucleotide sequence ID" value="NZ_KI538665.1"/>
</dbReference>
<dbReference type="PANTHER" id="PTHR45871:SF1">
    <property type="entry name" value="PHOSPHATIDYLINOSITOL N-ACETYLGLUCOSAMINYLTRANSFERASE SUBUNIT A"/>
    <property type="match status" value="1"/>
</dbReference>
<evidence type="ECO:0000259" key="1">
    <source>
        <dbReference type="Pfam" id="PF00534"/>
    </source>
</evidence>
<sequence>MKICLVGSLPVELGGKVKGGIASHIGELAKNLTLKQHQVVLFANDVNHNVADNVISYDSQYEKIKCAFLGLLKFGLVSDTHYTFKQKVKILSDAYKLNTLSCQGLDVFHVHSLHNLAAKACEIAKINYVVSDHGFWQKSAPEGYVANNIKAANKIISISNISRDSVLQLSVDSERVTKINNPIASIEYSKKVTDSVFRVYFNGISDGWHRKGLSYISAVLPSILEIENIELTIVTDDASLEQLRNENPDLASYNNLKTSPALTREENLQRLADSDLFLSPSLSEGFSIAYLESVMLGVPVLGFKSNVDEINDLLNIDFCVPFEHDIDNLVDKILYVKNRDKISDIDTGIFTWDSNINKYIFEYQNCIR</sequence>
<dbReference type="CDD" id="cd03801">
    <property type="entry name" value="GT4_PimA-like"/>
    <property type="match status" value="1"/>
</dbReference>
<dbReference type="AlphaFoldDB" id="A0A7U9NXD4"/>
<dbReference type="Proteomes" id="UP000017766">
    <property type="component" value="Unassembled WGS sequence"/>
</dbReference>
<evidence type="ECO:0000313" key="3">
    <source>
        <dbReference type="EMBL" id="ESP05763.1"/>
    </source>
</evidence>
<feature type="domain" description="Glycosyl transferase family 1" evidence="1">
    <location>
        <begin position="209"/>
        <end position="338"/>
    </location>
</feature>
<organism evidence="3 4">
    <name type="scientific">Escherichia coli HVH 36</name>
    <name type="common">4-5675286</name>
    <dbReference type="NCBI Taxonomy" id="1280986"/>
    <lineage>
        <taxon>Bacteria</taxon>
        <taxon>Pseudomonadati</taxon>
        <taxon>Pseudomonadota</taxon>
        <taxon>Gammaproteobacteria</taxon>
        <taxon>Enterobacterales</taxon>
        <taxon>Enterobacteriaceae</taxon>
        <taxon>Escherichia</taxon>
    </lineage>
</organism>
<evidence type="ECO:0008006" key="5">
    <source>
        <dbReference type="Google" id="ProtNLM"/>
    </source>
</evidence>
<dbReference type="InterPro" id="IPR028098">
    <property type="entry name" value="Glyco_trans_4-like_N"/>
</dbReference>
<dbReference type="EMBL" id="AYLQ01000059">
    <property type="protein sequence ID" value="ESP05763.1"/>
    <property type="molecule type" value="Genomic_DNA"/>
</dbReference>
<gene>
    <name evidence="3" type="ORF">G711_05112</name>
</gene>
<dbReference type="Gene3D" id="3.40.50.2000">
    <property type="entry name" value="Glycogen Phosphorylase B"/>
    <property type="match status" value="2"/>
</dbReference>
<proteinExistence type="predicted"/>
<accession>A0A7U9NXD4</accession>
<dbReference type="GO" id="GO:0016757">
    <property type="term" value="F:glycosyltransferase activity"/>
    <property type="evidence" value="ECO:0007669"/>
    <property type="project" value="InterPro"/>
</dbReference>
<protein>
    <recommendedName>
        <fullName evidence="5">Glycosyltransferase</fullName>
    </recommendedName>
</protein>